<dbReference type="EMBL" id="KB743356">
    <property type="protein sequence ID" value="EOA99264.1"/>
    <property type="molecule type" value="Genomic_DNA"/>
</dbReference>
<dbReference type="Proteomes" id="UP000296049">
    <property type="component" value="Unassembled WGS sequence"/>
</dbReference>
<organism evidence="2 3">
    <name type="scientific">Anas platyrhynchos</name>
    <name type="common">Mallard</name>
    <name type="synonym">Anas boschas</name>
    <dbReference type="NCBI Taxonomy" id="8839"/>
    <lineage>
        <taxon>Eukaryota</taxon>
        <taxon>Metazoa</taxon>
        <taxon>Chordata</taxon>
        <taxon>Craniata</taxon>
        <taxon>Vertebrata</taxon>
        <taxon>Euteleostomi</taxon>
        <taxon>Archelosauria</taxon>
        <taxon>Archosauria</taxon>
        <taxon>Dinosauria</taxon>
        <taxon>Saurischia</taxon>
        <taxon>Theropoda</taxon>
        <taxon>Coelurosauria</taxon>
        <taxon>Aves</taxon>
        <taxon>Neognathae</taxon>
        <taxon>Galloanserae</taxon>
        <taxon>Anseriformes</taxon>
        <taxon>Anatidae</taxon>
        <taxon>Anatinae</taxon>
        <taxon>Anas</taxon>
    </lineage>
</organism>
<keyword evidence="3" id="KW-1185">Reference proteome</keyword>
<gene>
    <name evidence="2" type="ORF">Anapl_07140</name>
</gene>
<dbReference type="AlphaFoldDB" id="R0LCP8"/>
<feature type="compositionally biased region" description="Polar residues" evidence="1">
    <location>
        <begin position="54"/>
        <end position="63"/>
    </location>
</feature>
<proteinExistence type="predicted"/>
<evidence type="ECO:0000313" key="3">
    <source>
        <dbReference type="Proteomes" id="UP000296049"/>
    </source>
</evidence>
<name>R0LCP8_ANAPL</name>
<protein>
    <submittedName>
        <fullName evidence="2">Uncharacterized protein</fullName>
    </submittedName>
</protein>
<reference evidence="3" key="1">
    <citation type="journal article" date="2013" name="Nat. Genet.">
        <title>The duck genome and transcriptome provide insight into an avian influenza virus reservoir species.</title>
        <authorList>
            <person name="Huang Y."/>
            <person name="Li Y."/>
            <person name="Burt D.W."/>
            <person name="Chen H."/>
            <person name="Zhang Y."/>
            <person name="Qian W."/>
            <person name="Kim H."/>
            <person name="Gan S."/>
            <person name="Zhao Y."/>
            <person name="Li J."/>
            <person name="Yi K."/>
            <person name="Feng H."/>
            <person name="Zhu P."/>
            <person name="Li B."/>
            <person name="Liu Q."/>
            <person name="Fairley S."/>
            <person name="Magor K.E."/>
            <person name="Du Z."/>
            <person name="Hu X."/>
            <person name="Goodman L."/>
            <person name="Tafer H."/>
            <person name="Vignal A."/>
            <person name="Lee T."/>
            <person name="Kim K.W."/>
            <person name="Sheng Z."/>
            <person name="An Y."/>
            <person name="Searle S."/>
            <person name="Herrero J."/>
            <person name="Groenen M.A."/>
            <person name="Crooijmans R.P."/>
            <person name="Faraut T."/>
            <person name="Cai Q."/>
            <person name="Webster R.G."/>
            <person name="Aldridge J.R."/>
            <person name="Warren W.C."/>
            <person name="Bartschat S."/>
            <person name="Kehr S."/>
            <person name="Marz M."/>
            <person name="Stadler P.F."/>
            <person name="Smith J."/>
            <person name="Kraus R.H."/>
            <person name="Zhao Y."/>
            <person name="Ren L."/>
            <person name="Fei J."/>
            <person name="Morisson M."/>
            <person name="Kaiser P."/>
            <person name="Griffin D.K."/>
            <person name="Rao M."/>
            <person name="Pitel F."/>
            <person name="Wang J."/>
            <person name="Li N."/>
        </authorList>
    </citation>
    <scope>NUCLEOTIDE SEQUENCE [LARGE SCALE GENOMIC DNA]</scope>
</reference>
<feature type="region of interest" description="Disordered" evidence="1">
    <location>
        <begin position="37"/>
        <end position="65"/>
    </location>
</feature>
<evidence type="ECO:0000313" key="2">
    <source>
        <dbReference type="EMBL" id="EOA99264.1"/>
    </source>
</evidence>
<evidence type="ECO:0000256" key="1">
    <source>
        <dbReference type="SAM" id="MobiDB-lite"/>
    </source>
</evidence>
<sequence length="258" mass="29136">MHACACFGVVHKPELSLHPQEEGEWCSPADEFLPRAAARHSQKEESSYGEMQKATRSSCNSHQKITHRTQLRTDISLFILSSFWICTYTSILEMHPLAFPKHSTMFLLPQMQYDPPVGHHTGEDVKKYEIEDDATELRSSKIKPQMDEEQDVNWGDALEVRIPHKSLAMKISYAIKLLRPKALVIVQHQGHRAALDFLQLQPHLSSGKAPAAVHTGLLSHNQTPSSRFQMLLKLIVKETASGPHHRHGNSDQSSQVFP</sequence>
<accession>R0LCP8</accession>